<dbReference type="EMBL" id="BSTG01000001">
    <property type="protein sequence ID" value="GLY56811.1"/>
    <property type="molecule type" value="Genomic_DNA"/>
</dbReference>
<evidence type="ECO:0000256" key="1">
    <source>
        <dbReference type="ARBA" id="ARBA00022729"/>
    </source>
</evidence>
<dbReference type="PANTHER" id="PTHR21666:SF289">
    <property type="entry name" value="L-ALA--D-GLU ENDOPEPTIDASE"/>
    <property type="match status" value="1"/>
</dbReference>
<comment type="caution">
    <text evidence="5">The sequence shown here is derived from an EMBL/GenBank/DDBJ whole genome shotgun (WGS) entry which is preliminary data.</text>
</comment>
<evidence type="ECO:0000313" key="6">
    <source>
        <dbReference type="Proteomes" id="UP001165168"/>
    </source>
</evidence>
<keyword evidence="3" id="KW-1133">Transmembrane helix</keyword>
<dbReference type="PANTHER" id="PTHR21666">
    <property type="entry name" value="PEPTIDASE-RELATED"/>
    <property type="match status" value="1"/>
</dbReference>
<feature type="transmembrane region" description="Helical" evidence="3">
    <location>
        <begin position="55"/>
        <end position="75"/>
    </location>
</feature>
<accession>A0AAV5P6G1</accession>
<gene>
    <name evidence="5" type="ORF">Ccel01_14130</name>
</gene>
<protein>
    <recommendedName>
        <fullName evidence="4">M23ase beta-sheet core domain-containing protein</fullName>
    </recommendedName>
</protein>
<dbReference type="SUPFAM" id="SSF51261">
    <property type="entry name" value="Duplicated hybrid motif"/>
    <property type="match status" value="1"/>
</dbReference>
<dbReference type="InterPro" id="IPR016047">
    <property type="entry name" value="M23ase_b-sheet_dom"/>
</dbReference>
<dbReference type="Pfam" id="PF01551">
    <property type="entry name" value="Peptidase_M23"/>
    <property type="match status" value="1"/>
</dbReference>
<evidence type="ECO:0000256" key="2">
    <source>
        <dbReference type="SAM" id="MobiDB-lite"/>
    </source>
</evidence>
<feature type="region of interest" description="Disordered" evidence="2">
    <location>
        <begin position="1"/>
        <end position="47"/>
    </location>
</feature>
<evidence type="ECO:0000259" key="4">
    <source>
        <dbReference type="Pfam" id="PF01551"/>
    </source>
</evidence>
<keyword evidence="3" id="KW-0812">Transmembrane</keyword>
<keyword evidence="3" id="KW-0472">Membrane</keyword>
<evidence type="ECO:0000256" key="3">
    <source>
        <dbReference type="SAM" id="Phobius"/>
    </source>
</evidence>
<dbReference type="GO" id="GO:0004222">
    <property type="term" value="F:metalloendopeptidase activity"/>
    <property type="evidence" value="ECO:0007669"/>
    <property type="project" value="TreeGrafter"/>
</dbReference>
<dbReference type="InterPro" id="IPR011055">
    <property type="entry name" value="Dup_hybrid_motif"/>
</dbReference>
<dbReference type="Proteomes" id="UP001165168">
    <property type="component" value="Unassembled WGS sequence"/>
</dbReference>
<name>A0AAV5P6G1_CELCE</name>
<evidence type="ECO:0000313" key="5">
    <source>
        <dbReference type="EMBL" id="GLY56811.1"/>
    </source>
</evidence>
<organism evidence="5 6">
    <name type="scientific">Cellulosimicrobium cellulans</name>
    <name type="common">Arthrobacter luteus</name>
    <dbReference type="NCBI Taxonomy" id="1710"/>
    <lineage>
        <taxon>Bacteria</taxon>
        <taxon>Bacillati</taxon>
        <taxon>Actinomycetota</taxon>
        <taxon>Actinomycetes</taxon>
        <taxon>Micrococcales</taxon>
        <taxon>Promicromonosporaceae</taxon>
        <taxon>Cellulosimicrobium</taxon>
    </lineage>
</organism>
<proteinExistence type="predicted"/>
<dbReference type="InterPro" id="IPR050570">
    <property type="entry name" value="Cell_wall_metabolism_enzyme"/>
</dbReference>
<feature type="domain" description="M23ase beta-sheet core" evidence="4">
    <location>
        <begin position="114"/>
        <end position="211"/>
    </location>
</feature>
<reference evidence="5" key="1">
    <citation type="submission" date="2023-03" db="EMBL/GenBank/DDBJ databases">
        <title>Cellulosimicrobium cellulans NBRC 103059.</title>
        <authorList>
            <person name="Ichikawa N."/>
            <person name="Sato H."/>
            <person name="Tonouchi N."/>
        </authorList>
    </citation>
    <scope>NUCLEOTIDE SEQUENCE</scope>
    <source>
        <strain evidence="5">NBRC 103059</strain>
    </source>
</reference>
<dbReference type="CDD" id="cd12797">
    <property type="entry name" value="M23_peptidase"/>
    <property type="match status" value="1"/>
</dbReference>
<keyword evidence="1" id="KW-0732">Signal</keyword>
<sequence>MTLDRARLPSAHPPARRAVRLADGPSGRTTDHLPEHPAVGPSGGTTTRRARVRGAALVLGALVVLAAPVAGAASAPGPGQGAASSGWVPPLDRDVADLGVLAPFDPPEHDWLPGHRGVDLAAAPAETVRSPAPGVVSFTGPVAGRDVVVVLHDDGLRTSLEPVTASVGRGERVTSGSVLGTVQAAESAAGSHCAATCVHWGVRRGERYLDPLALLGDRPPIVLLPLRED</sequence>
<dbReference type="AlphaFoldDB" id="A0AAV5P6G1"/>
<dbReference type="Gene3D" id="2.70.70.10">
    <property type="entry name" value="Glucose Permease (Domain IIA)"/>
    <property type="match status" value="1"/>
</dbReference>
<dbReference type="RefSeq" id="WP_232422928.1">
    <property type="nucleotide sequence ID" value="NZ_BSTG01000001.1"/>
</dbReference>